<dbReference type="EMBL" id="BNCP01000017">
    <property type="protein sequence ID" value="GIL80141.1"/>
    <property type="molecule type" value="Genomic_DNA"/>
</dbReference>
<evidence type="ECO:0000256" key="1">
    <source>
        <dbReference type="SAM" id="MobiDB-lite"/>
    </source>
</evidence>
<evidence type="ECO:0000313" key="2">
    <source>
        <dbReference type="EMBL" id="GIL80141.1"/>
    </source>
</evidence>
<protein>
    <submittedName>
        <fullName evidence="2">Uncharacterized protein</fullName>
    </submittedName>
</protein>
<organism evidence="2 3">
    <name type="scientific">Volvox reticuliferus</name>
    <dbReference type="NCBI Taxonomy" id="1737510"/>
    <lineage>
        <taxon>Eukaryota</taxon>
        <taxon>Viridiplantae</taxon>
        <taxon>Chlorophyta</taxon>
        <taxon>core chlorophytes</taxon>
        <taxon>Chlorophyceae</taxon>
        <taxon>CS clade</taxon>
        <taxon>Chlamydomonadales</taxon>
        <taxon>Volvocaceae</taxon>
        <taxon>Volvox</taxon>
    </lineage>
</organism>
<dbReference type="AlphaFoldDB" id="A0A8J4FP35"/>
<gene>
    <name evidence="2" type="ORF">Vretifemale_9314</name>
</gene>
<feature type="compositionally biased region" description="Low complexity" evidence="1">
    <location>
        <begin position="23"/>
        <end position="37"/>
    </location>
</feature>
<feature type="region of interest" description="Disordered" evidence="1">
    <location>
        <begin position="1"/>
        <end position="39"/>
    </location>
</feature>
<proteinExistence type="predicted"/>
<keyword evidence="3" id="KW-1185">Reference proteome</keyword>
<evidence type="ECO:0000313" key="3">
    <source>
        <dbReference type="Proteomes" id="UP000747110"/>
    </source>
</evidence>
<reference evidence="2" key="1">
    <citation type="journal article" date="2021" name="Proc. Natl. Acad. Sci. U.S.A.">
        <title>Three genomes in the algal genus Volvox reveal the fate of a haploid sex-determining region after a transition to homothallism.</title>
        <authorList>
            <person name="Yamamoto K."/>
            <person name="Hamaji T."/>
            <person name="Kawai-Toyooka H."/>
            <person name="Matsuzaki R."/>
            <person name="Takahashi F."/>
            <person name="Nishimura Y."/>
            <person name="Kawachi M."/>
            <person name="Noguchi H."/>
            <person name="Minakuchi Y."/>
            <person name="Umen J.G."/>
            <person name="Toyoda A."/>
            <person name="Nozaki H."/>
        </authorList>
    </citation>
    <scope>NUCLEOTIDE SEQUENCE</scope>
    <source>
        <strain evidence="2">NIES-3786</strain>
    </source>
</reference>
<name>A0A8J4FP35_9CHLO</name>
<comment type="caution">
    <text evidence="2">The sequence shown here is derived from an EMBL/GenBank/DDBJ whole genome shotgun (WGS) entry which is preliminary data.</text>
</comment>
<sequence>MDVQSTVANAGPSAAEATASGLTVATPVAPPATSTTVQEHQPALVEDAAANACAPDTLGGKREQDGEATAPARIPVFASLRKTSSVGDGSCFACNIIHPSLASCAAVGGNGA</sequence>
<accession>A0A8J4FP35</accession>
<dbReference type="Proteomes" id="UP000747110">
    <property type="component" value="Unassembled WGS sequence"/>
</dbReference>